<protein>
    <submittedName>
        <fullName evidence="2">Carboxypeptidase regulatory-like domain-containing protein</fullName>
    </submittedName>
</protein>
<keyword evidence="2" id="KW-0645">Protease</keyword>
<gene>
    <name evidence="2" type="ORF">H9757_12100</name>
</gene>
<dbReference type="InterPro" id="IPR019734">
    <property type="entry name" value="TPR_rpt"/>
</dbReference>
<reference evidence="2" key="1">
    <citation type="journal article" date="2021" name="PeerJ">
        <title>Extensive microbial diversity within the chicken gut microbiome revealed by metagenomics and culture.</title>
        <authorList>
            <person name="Gilroy R."/>
            <person name="Ravi A."/>
            <person name="Getino M."/>
            <person name="Pursley I."/>
            <person name="Horton D.L."/>
            <person name="Alikhan N.F."/>
            <person name="Baker D."/>
            <person name="Gharbi K."/>
            <person name="Hall N."/>
            <person name="Watson M."/>
            <person name="Adriaenssens E.M."/>
            <person name="Foster-Nyarko E."/>
            <person name="Jarju S."/>
            <person name="Secka A."/>
            <person name="Antonio M."/>
            <person name="Oren A."/>
            <person name="Chaudhuri R.R."/>
            <person name="La Ragione R."/>
            <person name="Hildebrand F."/>
            <person name="Pallen M.J."/>
        </authorList>
    </citation>
    <scope>NUCLEOTIDE SEQUENCE</scope>
    <source>
        <strain evidence="2">ChiGjej1B1-1692</strain>
    </source>
</reference>
<evidence type="ECO:0000313" key="3">
    <source>
        <dbReference type="Proteomes" id="UP000823894"/>
    </source>
</evidence>
<dbReference type="Proteomes" id="UP000823894">
    <property type="component" value="Unassembled WGS sequence"/>
</dbReference>
<accession>A0A9D2SXV7</accession>
<dbReference type="InterPro" id="IPR008969">
    <property type="entry name" value="CarboxyPept-like_regulatory"/>
</dbReference>
<organism evidence="2 3">
    <name type="scientific">Candidatus Mediterraneibacter faecigallinarum</name>
    <dbReference type="NCBI Taxonomy" id="2838669"/>
    <lineage>
        <taxon>Bacteria</taxon>
        <taxon>Bacillati</taxon>
        <taxon>Bacillota</taxon>
        <taxon>Clostridia</taxon>
        <taxon>Lachnospirales</taxon>
        <taxon>Lachnospiraceae</taxon>
        <taxon>Mediterraneibacter</taxon>
    </lineage>
</organism>
<evidence type="ECO:0000313" key="2">
    <source>
        <dbReference type="EMBL" id="HJC39778.1"/>
    </source>
</evidence>
<proteinExistence type="predicted"/>
<evidence type="ECO:0000256" key="1">
    <source>
        <dbReference type="PROSITE-ProRule" id="PRU00339"/>
    </source>
</evidence>
<dbReference type="Gene3D" id="1.25.40.10">
    <property type="entry name" value="Tetratricopeptide repeat domain"/>
    <property type="match status" value="1"/>
</dbReference>
<dbReference type="EMBL" id="DWWK01000197">
    <property type="protein sequence ID" value="HJC39778.1"/>
    <property type="molecule type" value="Genomic_DNA"/>
</dbReference>
<dbReference type="GO" id="GO:0004180">
    <property type="term" value="F:carboxypeptidase activity"/>
    <property type="evidence" value="ECO:0007669"/>
    <property type="project" value="UniProtKB-KW"/>
</dbReference>
<dbReference type="Pfam" id="PF13620">
    <property type="entry name" value="CarboxypepD_reg"/>
    <property type="match status" value="1"/>
</dbReference>
<feature type="repeat" description="TPR" evidence="1">
    <location>
        <begin position="41"/>
        <end position="74"/>
    </location>
</feature>
<dbReference type="SUPFAM" id="SSF49464">
    <property type="entry name" value="Carboxypeptidase regulatory domain-like"/>
    <property type="match status" value="1"/>
</dbReference>
<keyword evidence="2" id="KW-0121">Carboxypeptidase</keyword>
<comment type="caution">
    <text evidence="2">The sequence shown here is derived from an EMBL/GenBank/DDBJ whole genome shotgun (WGS) entry which is preliminary data.</text>
</comment>
<dbReference type="SUPFAM" id="SSF48452">
    <property type="entry name" value="TPR-like"/>
    <property type="match status" value="1"/>
</dbReference>
<dbReference type="PROSITE" id="PS50005">
    <property type="entry name" value="TPR"/>
    <property type="match status" value="1"/>
</dbReference>
<name>A0A9D2SXV7_9FIRM</name>
<sequence length="526" mass="58057">MGEKQSKRKMWIVIGVGALLLVIAAAAGILAVSHMMSRQSYSESIKTAEKYVQEGNFEQAIVSYQNAIEEMPEEEDGYMGLADVYLQQDETSSAKVILKKGYLITDSPKIRYMLDGIEDGTYQVRLIGDPQPEKETMEYKGEFGWNVSFLQQLQNFSYQDFQTEYGSSPDIVEVAKGELEVVHPDLAATCYYSNTAEHDDIVDVNKDRPDASGMPEKVTLDSLSLLFNNFSGSVTLDKLQKLSSTKVEPVKTKERTYVELTTGSLDIYIETDEAGNIVSDDAWNEIILTDANKYREEKGLVTGVVIDAVSGEGVPGAKIEFAAKQDASHSDSVSTGSDGAFSLELDADQYDVSITADGYVEEEFEFEVEENKNYSGEQFVISPALAEGTARIVLEWGAEPRDLDSYLTGETDSGTDVSVSFSDKTCSSGSETIAELDVDDTTGYGPETITLYDLNGVYRYTVKDFRRTRTLQQYGATVKVYLPGQAQPEVITVAPNAGIVNIWEVFELDHGELRILNRAGNENSTR</sequence>
<keyword evidence="1" id="KW-0802">TPR repeat</keyword>
<dbReference type="Pfam" id="PF14559">
    <property type="entry name" value="TPR_19"/>
    <property type="match status" value="1"/>
</dbReference>
<keyword evidence="2" id="KW-0378">Hydrolase</keyword>
<reference evidence="2" key="2">
    <citation type="submission" date="2021-04" db="EMBL/GenBank/DDBJ databases">
        <authorList>
            <person name="Gilroy R."/>
        </authorList>
    </citation>
    <scope>NUCLEOTIDE SEQUENCE</scope>
    <source>
        <strain evidence="2">ChiGjej1B1-1692</strain>
    </source>
</reference>
<dbReference type="Gene3D" id="2.60.40.1120">
    <property type="entry name" value="Carboxypeptidase-like, regulatory domain"/>
    <property type="match status" value="1"/>
</dbReference>
<dbReference type="AlphaFoldDB" id="A0A9D2SXV7"/>
<dbReference type="InterPro" id="IPR011990">
    <property type="entry name" value="TPR-like_helical_dom_sf"/>
</dbReference>